<dbReference type="Proteomes" id="UP000317512">
    <property type="component" value="Chromosome"/>
</dbReference>
<evidence type="ECO:0000313" key="4">
    <source>
        <dbReference type="Proteomes" id="UP000317512"/>
    </source>
</evidence>
<name>A0A5B8K1T7_9MOLU</name>
<reference evidence="4" key="1">
    <citation type="submission" date="2019-07" db="EMBL/GenBank/DDBJ databases">
        <title>Complete genome sequences of three Mycoplasma sp. 1220 strains.</title>
        <authorList>
            <person name="Grozner D."/>
            <person name="Forro B."/>
            <person name="Kovacs A.B."/>
            <person name="Marton S."/>
            <person name="Banyai K."/>
            <person name="Kreizinger Z."/>
            <person name="Sulyok K.M."/>
            <person name="Gyuranecz M."/>
        </authorList>
    </citation>
    <scope>NUCLEOTIDE SEQUENCE [LARGE SCALE GENOMIC DNA]</scope>
    <source>
        <strain evidence="4">MYCAV93</strain>
    </source>
</reference>
<accession>A0A5B8K1T7</accession>
<dbReference type="GO" id="GO:0046872">
    <property type="term" value="F:metal ion binding"/>
    <property type="evidence" value="ECO:0007669"/>
    <property type="project" value="UniProtKB-KW"/>
</dbReference>
<dbReference type="EMBL" id="CP041663">
    <property type="protein sequence ID" value="QDY88729.1"/>
    <property type="molecule type" value="Genomic_DNA"/>
</dbReference>
<dbReference type="SUPFAM" id="SSF51366">
    <property type="entry name" value="Ribulose-phoshate binding barrel"/>
    <property type="match status" value="1"/>
</dbReference>
<dbReference type="PANTHER" id="PTHR11749">
    <property type="entry name" value="RIBULOSE-5-PHOSPHATE-3-EPIMERASE"/>
    <property type="match status" value="1"/>
</dbReference>
<dbReference type="GO" id="GO:0016857">
    <property type="term" value="F:racemase and epimerase activity, acting on carbohydrates and derivatives"/>
    <property type="evidence" value="ECO:0007669"/>
    <property type="project" value="InterPro"/>
</dbReference>
<evidence type="ECO:0000256" key="2">
    <source>
        <dbReference type="ARBA" id="ARBA00023235"/>
    </source>
</evidence>
<gene>
    <name evidence="3" type="ORF">FOY43_03700</name>
</gene>
<dbReference type="InterPro" id="IPR013785">
    <property type="entry name" value="Aldolase_TIM"/>
</dbReference>
<dbReference type="InterPro" id="IPR000056">
    <property type="entry name" value="Ribul_P_3_epim-like"/>
</dbReference>
<dbReference type="InterPro" id="IPR011060">
    <property type="entry name" value="RibuloseP-bd_barrel"/>
</dbReference>
<keyword evidence="1" id="KW-0479">Metal-binding</keyword>
<dbReference type="GO" id="GO:0005975">
    <property type="term" value="P:carbohydrate metabolic process"/>
    <property type="evidence" value="ECO:0007669"/>
    <property type="project" value="InterPro"/>
</dbReference>
<dbReference type="AlphaFoldDB" id="A0A5B8K1T7"/>
<dbReference type="Gene3D" id="3.20.20.70">
    <property type="entry name" value="Aldolase class I"/>
    <property type="match status" value="1"/>
</dbReference>
<sequence>MLKYSQSVCALNLLKCEQQIDDLVENGLEYMHLDFMDFHYTSSFGLNMETADYLIKKYPKVQFDAHCMTSDVELLLKKFNEIKIQRVSFPLRQASVEKLVSYRTMFLGQLGVMVESQDEIMNYVDIIKNVDFIVLMTIDKIGGTGVQLNPQLLSRVKTLKQINPKLFIISDGGLRENNANLFYEAKVDVAVGGSIINTYSAKDKVEFMTWWNEKYGL</sequence>
<organism evidence="3 4">
    <name type="scientific">Mycoplasma anserisalpingitidis</name>
    <dbReference type="NCBI Taxonomy" id="519450"/>
    <lineage>
        <taxon>Bacteria</taxon>
        <taxon>Bacillati</taxon>
        <taxon>Mycoplasmatota</taxon>
        <taxon>Mollicutes</taxon>
        <taxon>Mycoplasmataceae</taxon>
        <taxon>Mycoplasma</taxon>
    </lineage>
</organism>
<proteinExistence type="predicted"/>
<evidence type="ECO:0000256" key="1">
    <source>
        <dbReference type="ARBA" id="ARBA00022723"/>
    </source>
</evidence>
<keyword evidence="2" id="KW-0413">Isomerase</keyword>
<protein>
    <submittedName>
        <fullName evidence="3">Ribulose phosphate epimerase</fullName>
    </submittedName>
</protein>
<dbReference type="Pfam" id="PF00834">
    <property type="entry name" value="Ribul_P_3_epim"/>
    <property type="match status" value="1"/>
</dbReference>
<evidence type="ECO:0000313" key="3">
    <source>
        <dbReference type="EMBL" id="QDY88729.1"/>
    </source>
</evidence>
<dbReference type="OrthoDB" id="398423at2"/>